<dbReference type="GeneTree" id="ENSGT00390000001505"/>
<reference evidence="1" key="3">
    <citation type="submission" date="2025-09" db="UniProtKB">
        <authorList>
            <consortium name="Ensembl"/>
        </authorList>
    </citation>
    <scope>IDENTIFICATION</scope>
</reference>
<accession>A0AAY4B1Q2</accession>
<name>A0AAY4B1Q2_9TELE</name>
<dbReference type="Ensembl" id="ENSDCDT00010015735.1">
    <property type="protein sequence ID" value="ENSDCDP00010014939.1"/>
    <property type="gene ID" value="ENSDCDG00010006807.1"/>
</dbReference>
<evidence type="ECO:0000313" key="1">
    <source>
        <dbReference type="Ensembl" id="ENSDCDP00010014939.1"/>
    </source>
</evidence>
<protein>
    <recommendedName>
        <fullName evidence="3">Nicolin-1</fullName>
    </recommendedName>
</protein>
<dbReference type="PANTHER" id="PTHR31239">
    <property type="entry name" value="NICOLIN 1"/>
    <property type="match status" value="1"/>
</dbReference>
<dbReference type="GeneID" id="114800694"/>
<dbReference type="AlphaFoldDB" id="A0AAY4B1Q2"/>
<dbReference type="RefSeq" id="XP_028854210.1">
    <property type="nucleotide sequence ID" value="XM_028998377.1"/>
</dbReference>
<dbReference type="Proteomes" id="UP000694580">
    <property type="component" value="Chromosome 12"/>
</dbReference>
<dbReference type="PANTHER" id="PTHR31239:SF2">
    <property type="entry name" value="NICOLIN-1"/>
    <property type="match status" value="1"/>
</dbReference>
<dbReference type="InterPro" id="IPR040235">
    <property type="entry name" value="Nicolin-1"/>
</dbReference>
<keyword evidence="2" id="KW-1185">Reference proteome</keyword>
<reference evidence="1" key="2">
    <citation type="submission" date="2025-08" db="UniProtKB">
        <authorList>
            <consortium name="Ensembl"/>
        </authorList>
    </citation>
    <scope>IDENTIFICATION</scope>
</reference>
<reference evidence="1 2" key="1">
    <citation type="submission" date="2020-06" db="EMBL/GenBank/DDBJ databases">
        <authorList>
            <consortium name="Wellcome Sanger Institute Data Sharing"/>
        </authorList>
    </citation>
    <scope>NUCLEOTIDE SEQUENCE [LARGE SCALE GENOMIC DNA]</scope>
</reference>
<organism evidence="1 2">
    <name type="scientific">Denticeps clupeoides</name>
    <name type="common">denticle herring</name>
    <dbReference type="NCBI Taxonomy" id="299321"/>
    <lineage>
        <taxon>Eukaryota</taxon>
        <taxon>Metazoa</taxon>
        <taxon>Chordata</taxon>
        <taxon>Craniata</taxon>
        <taxon>Vertebrata</taxon>
        <taxon>Euteleostomi</taxon>
        <taxon>Actinopterygii</taxon>
        <taxon>Neopterygii</taxon>
        <taxon>Teleostei</taxon>
        <taxon>Clupei</taxon>
        <taxon>Clupeiformes</taxon>
        <taxon>Denticipitoidei</taxon>
        <taxon>Denticipitidae</taxon>
        <taxon>Denticeps</taxon>
    </lineage>
</organism>
<dbReference type="GO" id="GO:0005654">
    <property type="term" value="C:nucleoplasm"/>
    <property type="evidence" value="ECO:0007669"/>
    <property type="project" value="TreeGrafter"/>
</dbReference>
<evidence type="ECO:0000313" key="2">
    <source>
        <dbReference type="Proteomes" id="UP000694580"/>
    </source>
</evidence>
<evidence type="ECO:0008006" key="3">
    <source>
        <dbReference type="Google" id="ProtNLM"/>
    </source>
</evidence>
<gene>
    <name evidence="1" type="primary">NICN1</name>
</gene>
<sequence length="210" mass="23833">MIIEPVDCVVKAPVSLQIGDSIRPGVYVIDINFPNGQAVKIQEIQFKNYYTAFLTVRVLKMEDPGHDSTVKWVTALRDLQLMPNPHSEAGSQDYFAVHKHQMLVEMNDVSTIRLILRQPSAAWLNFTIDEIKIYKCLKEESEIDVPNWLSNLTPVEESSDLQGLPDPENVSSSIQQMWALTEIMQSNRTTVSIGRFDVKGCYEINLLSYS</sequence>
<proteinExistence type="predicted"/>
<dbReference type="RefSeq" id="XP_028854208.1">
    <property type="nucleotide sequence ID" value="XM_028998375.1"/>
</dbReference>